<keyword evidence="12" id="KW-0282">Flagellum</keyword>
<comment type="subunit">
    <text evidence="5">The basal body constitutes a major portion of the flagellar organelle and consists of four rings (L,P,S, and M) mounted on a central rod. The rod consists of about 26 subunits of FlgG in the distal portion, and FlgB, FlgC and FlgF are thought to build up the proximal portion of the rod with about 6 subunits each.</text>
</comment>
<dbReference type="Proteomes" id="UP000315648">
    <property type="component" value="Unassembled WGS sequence"/>
</dbReference>
<evidence type="ECO:0000256" key="8">
    <source>
        <dbReference type="SAM" id="MobiDB-lite"/>
    </source>
</evidence>
<evidence type="ECO:0000313" key="13">
    <source>
        <dbReference type="Proteomes" id="UP000315648"/>
    </source>
</evidence>
<dbReference type="NCBIfam" id="TIGR02488">
    <property type="entry name" value="flgG_G_neg"/>
    <property type="match status" value="1"/>
</dbReference>
<feature type="domain" description="Flagellar basal-body/hook protein C-terminal" evidence="10">
    <location>
        <begin position="214"/>
        <end position="258"/>
    </location>
</feature>
<evidence type="ECO:0000256" key="2">
    <source>
        <dbReference type="ARBA" id="ARBA00009677"/>
    </source>
</evidence>
<dbReference type="GO" id="GO:0071978">
    <property type="term" value="P:bacterial-type flagellum-dependent swarming motility"/>
    <property type="evidence" value="ECO:0007669"/>
    <property type="project" value="TreeGrafter"/>
</dbReference>
<evidence type="ECO:0000256" key="5">
    <source>
        <dbReference type="ARBA" id="ARBA00025933"/>
    </source>
</evidence>
<evidence type="ECO:0000256" key="3">
    <source>
        <dbReference type="ARBA" id="ARBA00017948"/>
    </source>
</evidence>
<dbReference type="PANTHER" id="PTHR30435:SF19">
    <property type="entry name" value="FLAGELLAR BASAL-BODY ROD PROTEIN FLGG"/>
    <property type="match status" value="1"/>
</dbReference>
<dbReference type="NCBIfam" id="TIGR03506">
    <property type="entry name" value="FlgEFG_subfam"/>
    <property type="match status" value="2"/>
</dbReference>
<evidence type="ECO:0000259" key="9">
    <source>
        <dbReference type="Pfam" id="PF00460"/>
    </source>
</evidence>
<dbReference type="SUPFAM" id="SSF117143">
    <property type="entry name" value="Flagellar hook protein flgE"/>
    <property type="match status" value="1"/>
</dbReference>
<accession>A0A556QPR2</accession>
<feature type="domain" description="Flagellar basal body rod protein N-terminal" evidence="9">
    <location>
        <begin position="5"/>
        <end position="35"/>
    </location>
</feature>
<evidence type="ECO:0000256" key="4">
    <source>
        <dbReference type="ARBA" id="ARBA00023143"/>
    </source>
</evidence>
<keyword evidence="12" id="KW-0966">Cell projection</keyword>
<dbReference type="InterPro" id="IPR010930">
    <property type="entry name" value="Flg_bb/hook_C_dom"/>
</dbReference>
<dbReference type="OrthoDB" id="9804559at2"/>
<gene>
    <name evidence="12" type="primary">flgG</name>
    <name evidence="12" type="ORF">FPL22_04835</name>
</gene>
<evidence type="ECO:0000259" key="10">
    <source>
        <dbReference type="Pfam" id="PF06429"/>
    </source>
</evidence>
<evidence type="ECO:0000256" key="6">
    <source>
        <dbReference type="NCBIfam" id="TIGR02488"/>
    </source>
</evidence>
<dbReference type="AlphaFoldDB" id="A0A556QPR2"/>
<dbReference type="RefSeq" id="WP_144228974.1">
    <property type="nucleotide sequence ID" value="NZ_CBCRVV010000002.1"/>
</dbReference>
<name>A0A556QPR2_9BACT</name>
<keyword evidence="4 7" id="KW-0975">Bacterial flagellum</keyword>
<evidence type="ECO:0000256" key="7">
    <source>
        <dbReference type="RuleBase" id="RU362116"/>
    </source>
</evidence>
<comment type="caution">
    <text evidence="12">The sequence shown here is derived from an EMBL/GenBank/DDBJ whole genome shotgun (WGS) entry which is preliminary data.</text>
</comment>
<evidence type="ECO:0000256" key="1">
    <source>
        <dbReference type="ARBA" id="ARBA00004117"/>
    </source>
</evidence>
<dbReference type="Pfam" id="PF06429">
    <property type="entry name" value="Flg_bbr_C"/>
    <property type="match status" value="1"/>
</dbReference>
<comment type="similarity">
    <text evidence="2 7">Belongs to the flagella basal body rod proteins family.</text>
</comment>
<dbReference type="Pfam" id="PF00460">
    <property type="entry name" value="Flg_bb_rod"/>
    <property type="match status" value="1"/>
</dbReference>
<feature type="region of interest" description="Disordered" evidence="8">
    <location>
        <begin position="192"/>
        <end position="211"/>
    </location>
</feature>
<protein>
    <recommendedName>
        <fullName evidence="3 6">Flagellar basal-body rod protein FlgG</fullName>
    </recommendedName>
</protein>
<dbReference type="InterPro" id="IPR012834">
    <property type="entry name" value="FlgG_G_neg"/>
</dbReference>
<keyword evidence="13" id="KW-1185">Reference proteome</keyword>
<dbReference type="InterPro" id="IPR037925">
    <property type="entry name" value="FlgE/F/G-like"/>
</dbReference>
<sequence length="260" mass="27423">MNLSLYSAATGMEAQQLNLNTISNNLANVNTPGFKRSKIEFQDLLYQKPRSAGAESGGGNLVPTGVEIGNGSRVASTSKVFTQGQVTATGEKLDLAIQGDGFLEVQRPDGTSAYTRDGTLKLSPTGAITTTDGLPVLNGFQSVPTGTTNINISENGDVTYQGPNGSQTFRITLTRFANPSGLGSLGGNLYEETPASGTPETGSPGEQGFGTVLQGYTETSNVNIVEEMVNLIIAQRAYEINSKSIQTSDEMLQNIAQMKR</sequence>
<dbReference type="PANTHER" id="PTHR30435">
    <property type="entry name" value="FLAGELLAR PROTEIN"/>
    <property type="match status" value="1"/>
</dbReference>
<comment type="subcellular location">
    <subcellularLocation>
        <location evidence="1 7">Bacterial flagellum basal body</location>
    </subcellularLocation>
</comment>
<dbReference type="InterPro" id="IPR019776">
    <property type="entry name" value="Flagellar_basal_body_rod_CS"/>
</dbReference>
<reference evidence="12 13" key="1">
    <citation type="submission" date="2019-07" db="EMBL/GenBank/DDBJ databases">
        <title>Description of 53C-WASEF.</title>
        <authorList>
            <person name="Pitt A."/>
            <person name="Hahn M.W."/>
        </authorList>
    </citation>
    <scope>NUCLEOTIDE SEQUENCE [LARGE SCALE GENOMIC DNA]</scope>
    <source>
        <strain evidence="12 13">53C-WASEF</strain>
    </source>
</reference>
<dbReference type="GO" id="GO:0009426">
    <property type="term" value="C:bacterial-type flagellum basal body, distal rod"/>
    <property type="evidence" value="ECO:0007669"/>
    <property type="project" value="UniProtKB-UniRule"/>
</dbReference>
<dbReference type="InterPro" id="IPR001444">
    <property type="entry name" value="Flag_bb_rod_N"/>
</dbReference>
<dbReference type="EMBL" id="VMBG01000001">
    <property type="protein sequence ID" value="TSJ78633.1"/>
    <property type="molecule type" value="Genomic_DNA"/>
</dbReference>
<evidence type="ECO:0000259" key="11">
    <source>
        <dbReference type="Pfam" id="PF22692"/>
    </source>
</evidence>
<dbReference type="InterPro" id="IPR020013">
    <property type="entry name" value="Flagellar_FlgE/F/G"/>
</dbReference>
<feature type="domain" description="Flagellar hook protein FlgE/F/G-like D1" evidence="11">
    <location>
        <begin position="96"/>
        <end position="160"/>
    </location>
</feature>
<evidence type="ECO:0000313" key="12">
    <source>
        <dbReference type="EMBL" id="TSJ78633.1"/>
    </source>
</evidence>
<organism evidence="12 13">
    <name type="scientific">Rariglobus hedericola</name>
    <dbReference type="NCBI Taxonomy" id="2597822"/>
    <lineage>
        <taxon>Bacteria</taxon>
        <taxon>Pseudomonadati</taxon>
        <taxon>Verrucomicrobiota</taxon>
        <taxon>Opitutia</taxon>
        <taxon>Opitutales</taxon>
        <taxon>Opitutaceae</taxon>
        <taxon>Rariglobus</taxon>
    </lineage>
</organism>
<keyword evidence="12" id="KW-0969">Cilium</keyword>
<dbReference type="Pfam" id="PF22692">
    <property type="entry name" value="LlgE_F_G_D1"/>
    <property type="match status" value="1"/>
</dbReference>
<dbReference type="PROSITE" id="PS00588">
    <property type="entry name" value="FLAGELLA_BB_ROD"/>
    <property type="match status" value="1"/>
</dbReference>
<proteinExistence type="inferred from homology"/>
<dbReference type="InterPro" id="IPR053967">
    <property type="entry name" value="LlgE_F_G-like_D1"/>
</dbReference>